<dbReference type="PANTHER" id="PTHR43877">
    <property type="entry name" value="AMINOALKYLPHOSPHONATE N-ACETYLTRANSFERASE-RELATED-RELATED"/>
    <property type="match status" value="1"/>
</dbReference>
<feature type="domain" description="N-acetyltransferase" evidence="3">
    <location>
        <begin position="4"/>
        <end position="170"/>
    </location>
</feature>
<dbReference type="SUPFAM" id="SSF55729">
    <property type="entry name" value="Acyl-CoA N-acyltransferases (Nat)"/>
    <property type="match status" value="1"/>
</dbReference>
<dbReference type="InterPro" id="IPR050832">
    <property type="entry name" value="Bact_Acetyltransf"/>
</dbReference>
<dbReference type="Pfam" id="PF00583">
    <property type="entry name" value="Acetyltransf_1"/>
    <property type="match status" value="1"/>
</dbReference>
<evidence type="ECO:0000313" key="5">
    <source>
        <dbReference type="Proteomes" id="UP000321051"/>
    </source>
</evidence>
<protein>
    <recommendedName>
        <fullName evidence="3">N-acetyltransferase domain-containing protein</fullName>
    </recommendedName>
</protein>
<gene>
    <name evidence="4" type="ORF">MHA01_13360</name>
</gene>
<dbReference type="AlphaFoldDB" id="A0A510Y6V3"/>
<evidence type="ECO:0000313" key="4">
    <source>
        <dbReference type="EMBL" id="GEK58431.1"/>
    </source>
</evidence>
<evidence type="ECO:0000256" key="1">
    <source>
        <dbReference type="ARBA" id="ARBA00022679"/>
    </source>
</evidence>
<keyword evidence="5" id="KW-1185">Reference proteome</keyword>
<dbReference type="PROSITE" id="PS51186">
    <property type="entry name" value="GNAT"/>
    <property type="match status" value="1"/>
</dbReference>
<dbReference type="InterPro" id="IPR000182">
    <property type="entry name" value="GNAT_dom"/>
</dbReference>
<dbReference type="OrthoDB" id="9799092at2"/>
<reference evidence="4 5" key="1">
    <citation type="submission" date="2019-07" db="EMBL/GenBank/DDBJ databases">
        <title>Whole genome shotgun sequence of Marinococcus halophilus NBRC 102359.</title>
        <authorList>
            <person name="Hosoyama A."/>
            <person name="Uohara A."/>
            <person name="Ohji S."/>
            <person name="Ichikawa N."/>
        </authorList>
    </citation>
    <scope>NUCLEOTIDE SEQUENCE [LARGE SCALE GENOMIC DNA]</scope>
    <source>
        <strain evidence="4 5">NBRC 102359</strain>
    </source>
</reference>
<dbReference type="Proteomes" id="UP000321051">
    <property type="component" value="Unassembled WGS sequence"/>
</dbReference>
<dbReference type="Gene3D" id="3.40.630.30">
    <property type="match status" value="1"/>
</dbReference>
<keyword evidence="1" id="KW-0808">Transferase</keyword>
<dbReference type="CDD" id="cd04301">
    <property type="entry name" value="NAT_SF"/>
    <property type="match status" value="1"/>
</dbReference>
<dbReference type="GO" id="GO:0016747">
    <property type="term" value="F:acyltransferase activity, transferring groups other than amino-acyl groups"/>
    <property type="evidence" value="ECO:0007669"/>
    <property type="project" value="InterPro"/>
</dbReference>
<keyword evidence="2" id="KW-0012">Acyltransferase</keyword>
<name>A0A510Y6V3_MARHA</name>
<dbReference type="RefSeq" id="WP_094908202.1">
    <property type="nucleotide sequence ID" value="NZ_BJUN01000006.1"/>
</dbReference>
<dbReference type="EMBL" id="BJUN01000006">
    <property type="protein sequence ID" value="GEK58431.1"/>
    <property type="molecule type" value="Genomic_DNA"/>
</dbReference>
<dbReference type="STRING" id="1371.GCA_900166605_01515"/>
<organism evidence="4 5">
    <name type="scientific">Marinococcus halophilus</name>
    <dbReference type="NCBI Taxonomy" id="1371"/>
    <lineage>
        <taxon>Bacteria</taxon>
        <taxon>Bacillati</taxon>
        <taxon>Bacillota</taxon>
        <taxon>Bacilli</taxon>
        <taxon>Bacillales</taxon>
        <taxon>Bacillaceae</taxon>
        <taxon>Marinococcus</taxon>
    </lineage>
</organism>
<evidence type="ECO:0000256" key="2">
    <source>
        <dbReference type="ARBA" id="ARBA00023315"/>
    </source>
</evidence>
<accession>A0A510Y6V3</accession>
<evidence type="ECO:0000259" key="3">
    <source>
        <dbReference type="PROSITE" id="PS51186"/>
    </source>
</evidence>
<dbReference type="InterPro" id="IPR016181">
    <property type="entry name" value="Acyl_CoA_acyltransferase"/>
</dbReference>
<comment type="caution">
    <text evidence="4">The sequence shown here is derived from an EMBL/GenBank/DDBJ whole genome shotgun (WGS) entry which is preliminary data.</text>
</comment>
<proteinExistence type="predicted"/>
<sequence>MQEAELKILGGEDAEAYKELRMQALEESPEAFASTLEEERQNSGLVRKYKERLEGSQSFTWGIEAGNELAGVITLLPMQMQKLQHKATILAMYVKPAFRGRGFGGRLVEAALKQADKNGIEQVQLTVVSENKHALHLYKACGFSIFSTEKEAMKTADGYNDEHWMVRFLKNV</sequence>